<organism evidence="3 4">
    <name type="scientific">Penicillium solitum</name>
    <dbReference type="NCBI Taxonomy" id="60172"/>
    <lineage>
        <taxon>Eukaryota</taxon>
        <taxon>Fungi</taxon>
        <taxon>Dikarya</taxon>
        <taxon>Ascomycota</taxon>
        <taxon>Pezizomycotina</taxon>
        <taxon>Eurotiomycetes</taxon>
        <taxon>Eurotiomycetidae</taxon>
        <taxon>Eurotiales</taxon>
        <taxon>Aspergillaceae</taxon>
        <taxon>Penicillium</taxon>
    </lineage>
</organism>
<feature type="transmembrane region" description="Helical" evidence="1">
    <location>
        <begin position="222"/>
        <end position="242"/>
    </location>
</feature>
<sequence>MLRNSNGSGARYSGNSEFWTGKKHRLALILLMILVVLQLAFLGNVSWILGSLFGSERRVKNVNLLLVDYDQGLIGEAVWTAYSKIKGDTFPTIQLADETLYPSPADTVDEVCHNIDIYGAIYIHENATTRLKEALSGASNEPYDSANTLTYVVNEARYPLAVAEAIVTQGSSVLAQATNAILAQAIIAQGFNTSSNTALQGFFNPITPTPKAIGSMTQASRALYNTAIMVLTILPNMFFIMAMNETQNSWKMFSRATIRANIAFRLLSSVIYALTTAACATGYILAFKDTWDVTASQGVLTWLAFGIYCHINFLVIDISTAFVPMSGIPFIILWWIIANVTSTVYPFELNPGFYKIGYAFPAHHHYSNLVTIWLNGCAPQLHRTLPVLFSWWTVGMCVGIYGMAKRCEDATRAEHDDLAVPEQVELTEFSDRQDLLPQQPASTAYGLPLPFQDTLHIRPTQSPPLRSATLK</sequence>
<dbReference type="InterPro" id="IPR053001">
    <property type="entry name" value="MNNG_permease-like"/>
</dbReference>
<evidence type="ECO:0000256" key="1">
    <source>
        <dbReference type="SAM" id="Phobius"/>
    </source>
</evidence>
<comment type="caution">
    <text evidence="3">The sequence shown here is derived from an EMBL/GenBank/DDBJ whole genome shotgun (WGS) entry which is preliminary data.</text>
</comment>
<name>A0A1V6R8E2_9EURO</name>
<dbReference type="GO" id="GO:0016020">
    <property type="term" value="C:membrane"/>
    <property type="evidence" value="ECO:0007669"/>
    <property type="project" value="TreeGrafter"/>
</dbReference>
<proteinExistence type="predicted"/>
<dbReference type="EMBL" id="MDYO01000011">
    <property type="protein sequence ID" value="OQD97815.1"/>
    <property type="molecule type" value="Genomic_DNA"/>
</dbReference>
<dbReference type="AlphaFoldDB" id="A0A1V6R8E2"/>
<keyword evidence="1" id="KW-0812">Transmembrane</keyword>
<dbReference type="PANTHER" id="PTHR34814">
    <property type="entry name" value="NITROSOGUANIDINE RESISTANCE PROTEIN SNG1"/>
    <property type="match status" value="1"/>
</dbReference>
<feature type="transmembrane region" description="Helical" evidence="1">
    <location>
        <begin position="299"/>
        <end position="322"/>
    </location>
</feature>
<dbReference type="PANTHER" id="PTHR34814:SF2">
    <property type="entry name" value="DUF3533 DOMAIN-CONTAINING PROTEIN"/>
    <property type="match status" value="1"/>
</dbReference>
<keyword evidence="4" id="KW-1185">Reference proteome</keyword>
<dbReference type="STRING" id="60172.A0A1V6R8E2"/>
<feature type="transmembrane region" description="Helical" evidence="1">
    <location>
        <begin position="262"/>
        <end position="287"/>
    </location>
</feature>
<protein>
    <recommendedName>
        <fullName evidence="2">DUF3533 domain-containing protein</fullName>
    </recommendedName>
</protein>
<dbReference type="Proteomes" id="UP000191612">
    <property type="component" value="Unassembled WGS sequence"/>
</dbReference>
<dbReference type="Pfam" id="PF12051">
    <property type="entry name" value="DUF3533"/>
    <property type="match status" value="1"/>
</dbReference>
<dbReference type="InterPro" id="IPR022703">
    <property type="entry name" value="DUF3533"/>
</dbReference>
<evidence type="ECO:0000259" key="2">
    <source>
        <dbReference type="Pfam" id="PF12051"/>
    </source>
</evidence>
<keyword evidence="1" id="KW-0472">Membrane</keyword>
<reference evidence="4" key="1">
    <citation type="journal article" date="2017" name="Nat. Microbiol.">
        <title>Global analysis of biosynthetic gene clusters reveals vast potential of secondary metabolite production in Penicillium species.</title>
        <authorList>
            <person name="Nielsen J.C."/>
            <person name="Grijseels S."/>
            <person name="Prigent S."/>
            <person name="Ji B."/>
            <person name="Dainat J."/>
            <person name="Nielsen K.F."/>
            <person name="Frisvad J.C."/>
            <person name="Workman M."/>
            <person name="Nielsen J."/>
        </authorList>
    </citation>
    <scope>NUCLEOTIDE SEQUENCE [LARGE SCALE GENOMIC DNA]</scope>
    <source>
        <strain evidence="4">IBT 29525</strain>
    </source>
</reference>
<feature type="domain" description="DUF3533" evidence="2">
    <location>
        <begin position="34"/>
        <end position="397"/>
    </location>
</feature>
<gene>
    <name evidence="3" type="ORF">PENSOL_c011G06303</name>
</gene>
<keyword evidence="1" id="KW-1133">Transmembrane helix</keyword>
<feature type="transmembrane region" description="Helical" evidence="1">
    <location>
        <begin position="26"/>
        <end position="50"/>
    </location>
</feature>
<feature type="transmembrane region" description="Helical" evidence="1">
    <location>
        <begin position="328"/>
        <end position="347"/>
    </location>
</feature>
<evidence type="ECO:0000313" key="3">
    <source>
        <dbReference type="EMBL" id="OQD97815.1"/>
    </source>
</evidence>
<accession>A0A1V6R8E2</accession>
<evidence type="ECO:0000313" key="4">
    <source>
        <dbReference type="Proteomes" id="UP000191612"/>
    </source>
</evidence>